<dbReference type="PANTHER" id="PTHR48051">
    <property type="match status" value="1"/>
</dbReference>
<evidence type="ECO:0000313" key="4">
    <source>
        <dbReference type="EMBL" id="LAC22473.1"/>
    </source>
</evidence>
<dbReference type="Gene3D" id="3.80.10.10">
    <property type="entry name" value="Ribonuclease Inhibitor"/>
    <property type="match status" value="1"/>
</dbReference>
<sequence>MKPGFGSELSNVLLRQSQIVHTRMAGMAVIRVVLRCNEAMADSNLNLSDCQLMQVPEAVYHLLRHTTLLSCNLAANNISKISPKFGTQFSRLTELNLSNNKLSRLPDEMLECVNLEKLDLGHNTFVDIPQVVLRFSKLRILLLNNNFIMDVDVRQLPEDSPIKEVDLRDNPLMPSCHETLSKVTTVTVTLSPREREEWEDLEI</sequence>
<accession>A0A2P2HWB6</accession>
<evidence type="ECO:0000256" key="2">
    <source>
        <dbReference type="ARBA" id="ARBA00022737"/>
    </source>
</evidence>
<evidence type="ECO:0000256" key="1">
    <source>
        <dbReference type="ARBA" id="ARBA00022614"/>
    </source>
</evidence>
<organism evidence="3">
    <name type="scientific">Hirondellea gigas</name>
    <dbReference type="NCBI Taxonomy" id="1518452"/>
    <lineage>
        <taxon>Eukaryota</taxon>
        <taxon>Metazoa</taxon>
        <taxon>Ecdysozoa</taxon>
        <taxon>Arthropoda</taxon>
        <taxon>Crustacea</taxon>
        <taxon>Multicrustacea</taxon>
        <taxon>Malacostraca</taxon>
        <taxon>Eumalacostraca</taxon>
        <taxon>Peracarida</taxon>
        <taxon>Amphipoda</taxon>
        <taxon>Amphilochidea</taxon>
        <taxon>Lysianassida</taxon>
        <taxon>Lysianassidira</taxon>
        <taxon>Lysianassoidea</taxon>
        <taxon>Lysianassidae</taxon>
        <taxon>Hirondellea</taxon>
    </lineage>
</organism>
<dbReference type="PROSITE" id="PS51450">
    <property type="entry name" value="LRR"/>
    <property type="match status" value="1"/>
</dbReference>
<keyword evidence="2" id="KW-0677">Repeat</keyword>
<dbReference type="InterPro" id="IPR001611">
    <property type="entry name" value="Leu-rich_rpt"/>
</dbReference>
<proteinExistence type="evidence at transcript level"/>
<name>A0A2P2HWB6_9CRUS</name>
<protein>
    <submittedName>
        <fullName evidence="3">Leucine-rich repeat-containing protein 20-like</fullName>
    </submittedName>
</protein>
<reference evidence="4" key="1">
    <citation type="submission" date="2017-11" db="EMBL/GenBank/DDBJ databases">
        <title>The sensing device of the deep-sea amphipod.</title>
        <authorList>
            <person name="Kobayashi H."/>
            <person name="Nagahama T."/>
            <person name="Arai W."/>
            <person name="Sasagawa Y."/>
            <person name="Umeda M."/>
            <person name="Hayashi T."/>
            <person name="Nikaido I."/>
            <person name="Watanabe H."/>
            <person name="Oguri K."/>
            <person name="Kitazato H."/>
            <person name="Fujioka K."/>
            <person name="Kido Y."/>
            <person name="Takami H."/>
        </authorList>
    </citation>
    <scope>NUCLEOTIDE SEQUENCE</scope>
    <source>
        <tissue evidence="4">Whole body</tissue>
    </source>
</reference>
<dbReference type="InterPro" id="IPR050216">
    <property type="entry name" value="LRR_domain-containing"/>
</dbReference>
<dbReference type="InterPro" id="IPR032675">
    <property type="entry name" value="LRR_dom_sf"/>
</dbReference>
<dbReference type="AlphaFoldDB" id="A0A2P2HWB6"/>
<dbReference type="Pfam" id="PF13855">
    <property type="entry name" value="LRR_8"/>
    <property type="match status" value="1"/>
</dbReference>
<dbReference type="GO" id="GO:0005737">
    <property type="term" value="C:cytoplasm"/>
    <property type="evidence" value="ECO:0007669"/>
    <property type="project" value="TreeGrafter"/>
</dbReference>
<evidence type="ECO:0000313" key="3">
    <source>
        <dbReference type="EMBL" id="LAB66077.1"/>
    </source>
</evidence>
<dbReference type="PANTHER" id="PTHR48051:SF1">
    <property type="entry name" value="RAS SUPPRESSOR PROTEIN 1"/>
    <property type="match status" value="1"/>
</dbReference>
<dbReference type="SMART" id="SM00369">
    <property type="entry name" value="LRR_TYP"/>
    <property type="match status" value="2"/>
</dbReference>
<keyword evidence="1" id="KW-0433">Leucine-rich repeat</keyword>
<reference evidence="3" key="2">
    <citation type="journal article" date="2018" name="Biosci. Biotechnol. Biochem.">
        <title>Polysaccharide hydrolase of the hadal zone amphipods Hirondellea gigas.</title>
        <authorList>
            <person name="Kobayashi H."/>
            <person name="Nagahama T."/>
            <person name="Arai W."/>
            <person name="Sasagawa Y."/>
            <person name="Umeda M."/>
            <person name="Hayashi T."/>
            <person name="Nikaido I."/>
            <person name="Watanabe H."/>
            <person name="Oguri K."/>
            <person name="Kitazato H."/>
            <person name="Fujioka K."/>
            <person name="Kido Y."/>
            <person name="Takami H."/>
        </authorList>
    </citation>
    <scope>NUCLEOTIDE SEQUENCE</scope>
    <source>
        <tissue evidence="3">Whole body</tissue>
    </source>
</reference>
<dbReference type="EMBL" id="IACF01000285">
    <property type="protein sequence ID" value="LAB66077.1"/>
    <property type="molecule type" value="mRNA"/>
</dbReference>
<dbReference type="EMBL" id="IACT01003224">
    <property type="protein sequence ID" value="LAC22473.1"/>
    <property type="molecule type" value="mRNA"/>
</dbReference>
<dbReference type="InterPro" id="IPR003591">
    <property type="entry name" value="Leu-rich_rpt_typical-subtyp"/>
</dbReference>
<dbReference type="SUPFAM" id="SSF52075">
    <property type="entry name" value="Outer arm dynein light chain 1"/>
    <property type="match status" value="1"/>
</dbReference>